<dbReference type="PANTHER" id="PTHR14859:SF1">
    <property type="entry name" value="PGAP2-INTERACTING PROTEIN"/>
    <property type="match status" value="1"/>
</dbReference>
<dbReference type="InterPro" id="IPR005135">
    <property type="entry name" value="Endo/exonuclease/phosphatase"/>
</dbReference>
<keyword evidence="2" id="KW-0378">Hydrolase</keyword>
<dbReference type="GO" id="GO:0004527">
    <property type="term" value="F:exonuclease activity"/>
    <property type="evidence" value="ECO:0007669"/>
    <property type="project" value="UniProtKB-KW"/>
</dbReference>
<dbReference type="EMBL" id="JRYB01000001">
    <property type="protein sequence ID" value="OIJ43579.1"/>
    <property type="molecule type" value="Genomic_DNA"/>
</dbReference>
<dbReference type="GO" id="GO:0004519">
    <property type="term" value="F:endonuclease activity"/>
    <property type="evidence" value="ECO:0007669"/>
    <property type="project" value="UniProtKB-KW"/>
</dbReference>
<dbReference type="InterPro" id="IPR051916">
    <property type="entry name" value="GPI-anchor_lipid_remodeler"/>
</dbReference>
<keyword evidence="2" id="KW-0269">Exonuclease</keyword>
<sequence>MKIRVATYNIHKGVSSLRSTPRVIALKKAIAEFDANVVFLQEVQGRHDRYQARYGKEDRGHRHWPETAQYDYFAADVHHTAYGMNAVYDHGHHGNALLSCWPIENSHNHDVSDHAYEQRGILHCILGAPECRVHCYVVHLGLFEGSRGRQTASLIEAVNASAPNGEPVIIAGDFNDWRNTLSDKLRNALGVKEVFDELGPRSPMGDMVRSWAGRQPRLAPARTFPAMLPWFRLDRIYVRGFKVNNAKVMHGPLWAKLSDHAPIVAELELTQGPCAV</sequence>
<proteinExistence type="predicted"/>
<dbReference type="AlphaFoldDB" id="A0A1S2NF36"/>
<organism evidence="2 3">
    <name type="scientific">Massilia timonae</name>
    <dbReference type="NCBI Taxonomy" id="47229"/>
    <lineage>
        <taxon>Bacteria</taxon>
        <taxon>Pseudomonadati</taxon>
        <taxon>Pseudomonadota</taxon>
        <taxon>Betaproteobacteria</taxon>
        <taxon>Burkholderiales</taxon>
        <taxon>Oxalobacteraceae</taxon>
        <taxon>Telluria group</taxon>
        <taxon>Massilia</taxon>
    </lineage>
</organism>
<dbReference type="PANTHER" id="PTHR14859">
    <property type="entry name" value="CALCOFLUOR WHITE HYPERSENSITIVE PROTEIN PRECURSOR"/>
    <property type="match status" value="1"/>
</dbReference>
<name>A0A1S2NF36_9BURK</name>
<dbReference type="GO" id="GO:0006506">
    <property type="term" value="P:GPI anchor biosynthetic process"/>
    <property type="evidence" value="ECO:0007669"/>
    <property type="project" value="TreeGrafter"/>
</dbReference>
<keyword evidence="2" id="KW-0255">Endonuclease</keyword>
<reference evidence="2 3" key="1">
    <citation type="submission" date="2014-10" db="EMBL/GenBank/DDBJ databases">
        <authorList>
            <person name="Seo M.-J."/>
            <person name="Seok Y.J."/>
            <person name="Cha I.-T."/>
        </authorList>
    </citation>
    <scope>NUCLEOTIDE SEQUENCE [LARGE SCALE GENOMIC DNA]</scope>
    <source>
        <strain evidence="2 3">NEU</strain>
    </source>
</reference>
<comment type="caution">
    <text evidence="2">The sequence shown here is derived from an EMBL/GenBank/DDBJ whole genome shotgun (WGS) entry which is preliminary data.</text>
</comment>
<accession>A0A1S2NF36</accession>
<keyword evidence="2" id="KW-0540">Nuclease</keyword>
<dbReference type="Pfam" id="PF03372">
    <property type="entry name" value="Exo_endo_phos"/>
    <property type="match status" value="1"/>
</dbReference>
<gene>
    <name evidence="2" type="ORF">LO55_982</name>
</gene>
<dbReference type="GO" id="GO:0016020">
    <property type="term" value="C:membrane"/>
    <property type="evidence" value="ECO:0007669"/>
    <property type="project" value="GOC"/>
</dbReference>
<feature type="domain" description="Endonuclease/exonuclease/phosphatase" evidence="1">
    <location>
        <begin position="6"/>
        <end position="260"/>
    </location>
</feature>
<evidence type="ECO:0000259" key="1">
    <source>
        <dbReference type="Pfam" id="PF03372"/>
    </source>
</evidence>
<dbReference type="Proteomes" id="UP000180246">
    <property type="component" value="Unassembled WGS sequence"/>
</dbReference>
<evidence type="ECO:0000313" key="3">
    <source>
        <dbReference type="Proteomes" id="UP000180246"/>
    </source>
</evidence>
<protein>
    <submittedName>
        <fullName evidence="2">Endonuclease/Exonuclease/phosphatase family protein</fullName>
    </submittedName>
</protein>
<dbReference type="Gene3D" id="3.60.10.10">
    <property type="entry name" value="Endonuclease/exonuclease/phosphatase"/>
    <property type="match status" value="1"/>
</dbReference>
<dbReference type="InterPro" id="IPR036691">
    <property type="entry name" value="Endo/exonu/phosph_ase_sf"/>
</dbReference>
<evidence type="ECO:0000313" key="2">
    <source>
        <dbReference type="EMBL" id="OIJ43579.1"/>
    </source>
</evidence>
<dbReference type="SUPFAM" id="SSF56219">
    <property type="entry name" value="DNase I-like"/>
    <property type="match status" value="1"/>
</dbReference>
<dbReference type="RefSeq" id="WP_071360665.1">
    <property type="nucleotide sequence ID" value="NZ_DAMAFS010000012.1"/>
</dbReference>